<gene>
    <name evidence="2" type="ORF">OCBIM_22010056mg</name>
</gene>
<evidence type="ECO:0000313" key="2">
    <source>
        <dbReference type="EMBL" id="KOF67280.1"/>
    </source>
</evidence>
<dbReference type="EMBL" id="KQ427235">
    <property type="protein sequence ID" value="KOF67280.1"/>
    <property type="molecule type" value="Genomic_DNA"/>
</dbReference>
<protein>
    <submittedName>
        <fullName evidence="2">Uncharacterized protein</fullName>
    </submittedName>
</protein>
<name>A0A0L8FS90_OCTBM</name>
<accession>A0A0L8FS90</accession>
<organism evidence="2">
    <name type="scientific">Octopus bimaculoides</name>
    <name type="common">California two-spotted octopus</name>
    <dbReference type="NCBI Taxonomy" id="37653"/>
    <lineage>
        <taxon>Eukaryota</taxon>
        <taxon>Metazoa</taxon>
        <taxon>Spiralia</taxon>
        <taxon>Lophotrochozoa</taxon>
        <taxon>Mollusca</taxon>
        <taxon>Cephalopoda</taxon>
        <taxon>Coleoidea</taxon>
        <taxon>Octopodiformes</taxon>
        <taxon>Octopoda</taxon>
        <taxon>Incirrata</taxon>
        <taxon>Octopodidae</taxon>
        <taxon>Octopus</taxon>
    </lineage>
</organism>
<keyword evidence="1" id="KW-1133">Transmembrane helix</keyword>
<feature type="transmembrane region" description="Helical" evidence="1">
    <location>
        <begin position="74"/>
        <end position="94"/>
    </location>
</feature>
<sequence>MYAKVNHLELFQTHSHVSAFTYASMEKDLLLSVKLMSYSIMFQMVVLNHLWPNVHEFLQEDHEAILEINKFESIYQGLLITGNFQFVGKILYLITFYEYLKCIKFNFSLQFV</sequence>
<dbReference type="AlphaFoldDB" id="A0A0L8FS90"/>
<keyword evidence="1" id="KW-0812">Transmembrane</keyword>
<evidence type="ECO:0000256" key="1">
    <source>
        <dbReference type="SAM" id="Phobius"/>
    </source>
</evidence>
<keyword evidence="1" id="KW-0472">Membrane</keyword>
<proteinExistence type="predicted"/>
<reference evidence="2" key="1">
    <citation type="submission" date="2015-07" db="EMBL/GenBank/DDBJ databases">
        <title>MeaNS - Measles Nucleotide Surveillance Program.</title>
        <authorList>
            <person name="Tran T."/>
            <person name="Druce J."/>
        </authorList>
    </citation>
    <scope>NUCLEOTIDE SEQUENCE</scope>
    <source>
        <strain evidence="2">UCB-OBI-ISO-001</strain>
        <tissue evidence="2">Gonad</tissue>
    </source>
</reference>
<feature type="transmembrane region" description="Helical" evidence="1">
    <location>
        <begin position="35"/>
        <end position="54"/>
    </location>
</feature>